<feature type="repeat" description="ANK" evidence="3">
    <location>
        <begin position="62"/>
        <end position="94"/>
    </location>
</feature>
<reference evidence="4" key="1">
    <citation type="submission" date="2021-02" db="EMBL/GenBank/DDBJ databases">
        <authorList>
            <person name="Nowell W R."/>
        </authorList>
    </citation>
    <scope>NUCLEOTIDE SEQUENCE</scope>
    <source>
        <strain evidence="4">Ploen Becks lab</strain>
    </source>
</reference>
<dbReference type="AlphaFoldDB" id="A0A813NKT1"/>
<evidence type="ECO:0000256" key="3">
    <source>
        <dbReference type="PROSITE-ProRule" id="PRU00023"/>
    </source>
</evidence>
<keyword evidence="1" id="KW-0677">Repeat</keyword>
<gene>
    <name evidence="4" type="ORF">OXX778_LOCUS3398</name>
</gene>
<evidence type="ECO:0000313" key="4">
    <source>
        <dbReference type="EMBL" id="CAF0741109.1"/>
    </source>
</evidence>
<protein>
    <submittedName>
        <fullName evidence="4">Uncharacterized protein</fullName>
    </submittedName>
</protein>
<dbReference type="EMBL" id="CAJNOC010000298">
    <property type="protein sequence ID" value="CAF0741109.1"/>
    <property type="molecule type" value="Genomic_DNA"/>
</dbReference>
<sequence length="188" mass="21601">MSHDSNQCKNCTHVSNYGLEQTLDEIDFEKSIFNACVYGDLEKVKQFVQQKGYSIINSQDKNGYTCLHYSARNNHFEICKYLLENGADVTLKTNSCKSTALHRAAFIGNYKIVKLLLSYNSSPIEQDCDGKTPVHKCLEQFLIRKEQKYLDSLKIMVNKKPEVINIKAFSNNKSPLEMYPELKNIIDE</sequence>
<dbReference type="SMART" id="SM00248">
    <property type="entry name" value="ANK"/>
    <property type="match status" value="4"/>
</dbReference>
<dbReference type="GO" id="GO:0006396">
    <property type="term" value="P:RNA processing"/>
    <property type="evidence" value="ECO:0007669"/>
    <property type="project" value="TreeGrafter"/>
</dbReference>
<feature type="repeat" description="ANK" evidence="3">
    <location>
        <begin position="96"/>
        <end position="128"/>
    </location>
</feature>
<accession>A0A813NKT1</accession>
<comment type="caution">
    <text evidence="4">The sequence shown here is derived from an EMBL/GenBank/DDBJ whole genome shotgun (WGS) entry which is preliminary data.</text>
</comment>
<evidence type="ECO:0000256" key="2">
    <source>
        <dbReference type="ARBA" id="ARBA00023043"/>
    </source>
</evidence>
<dbReference type="Proteomes" id="UP000663879">
    <property type="component" value="Unassembled WGS sequence"/>
</dbReference>
<dbReference type="Pfam" id="PF12796">
    <property type="entry name" value="Ank_2"/>
    <property type="match status" value="2"/>
</dbReference>
<evidence type="ECO:0000256" key="1">
    <source>
        <dbReference type="ARBA" id="ARBA00022737"/>
    </source>
</evidence>
<dbReference type="InterPro" id="IPR002110">
    <property type="entry name" value="Ankyrin_rpt"/>
</dbReference>
<dbReference type="PANTHER" id="PTHR24141:SF1">
    <property type="entry name" value="2-5A-DEPENDENT RIBONUCLEASE"/>
    <property type="match status" value="1"/>
</dbReference>
<proteinExistence type="predicted"/>
<dbReference type="SUPFAM" id="SSF48403">
    <property type="entry name" value="Ankyrin repeat"/>
    <property type="match status" value="1"/>
</dbReference>
<dbReference type="GO" id="GO:0003723">
    <property type="term" value="F:RNA binding"/>
    <property type="evidence" value="ECO:0007669"/>
    <property type="project" value="TreeGrafter"/>
</dbReference>
<dbReference type="PROSITE" id="PS50297">
    <property type="entry name" value="ANK_REP_REGION"/>
    <property type="match status" value="1"/>
</dbReference>
<dbReference type="GO" id="GO:0004540">
    <property type="term" value="F:RNA nuclease activity"/>
    <property type="evidence" value="ECO:0007669"/>
    <property type="project" value="TreeGrafter"/>
</dbReference>
<name>A0A813NKT1_9BILA</name>
<dbReference type="InterPro" id="IPR036770">
    <property type="entry name" value="Ankyrin_rpt-contain_sf"/>
</dbReference>
<dbReference type="OrthoDB" id="70519at2759"/>
<organism evidence="4 5">
    <name type="scientific">Brachionus calyciflorus</name>
    <dbReference type="NCBI Taxonomy" id="104777"/>
    <lineage>
        <taxon>Eukaryota</taxon>
        <taxon>Metazoa</taxon>
        <taxon>Spiralia</taxon>
        <taxon>Gnathifera</taxon>
        <taxon>Rotifera</taxon>
        <taxon>Eurotatoria</taxon>
        <taxon>Monogononta</taxon>
        <taxon>Pseudotrocha</taxon>
        <taxon>Ploima</taxon>
        <taxon>Brachionidae</taxon>
        <taxon>Brachionus</taxon>
    </lineage>
</organism>
<dbReference type="Gene3D" id="1.25.40.20">
    <property type="entry name" value="Ankyrin repeat-containing domain"/>
    <property type="match status" value="1"/>
</dbReference>
<keyword evidence="2 3" id="KW-0040">ANK repeat</keyword>
<keyword evidence="5" id="KW-1185">Reference proteome</keyword>
<evidence type="ECO:0000313" key="5">
    <source>
        <dbReference type="Proteomes" id="UP000663879"/>
    </source>
</evidence>
<dbReference type="PROSITE" id="PS50088">
    <property type="entry name" value="ANK_REPEAT"/>
    <property type="match status" value="2"/>
</dbReference>
<dbReference type="PANTHER" id="PTHR24141">
    <property type="entry name" value="2-5A-DEPENDENT RIBONUCLEASE"/>
    <property type="match status" value="1"/>
</dbReference>